<dbReference type="EMBL" id="MTEI01000012">
    <property type="protein sequence ID" value="OQW86957.1"/>
    <property type="molecule type" value="Genomic_DNA"/>
</dbReference>
<dbReference type="PANTHER" id="PTHR34933">
    <property type="entry name" value="FLAGELLAR L-RING PROTEIN"/>
    <property type="match status" value="1"/>
</dbReference>
<dbReference type="Pfam" id="PF02107">
    <property type="entry name" value="FlgH"/>
    <property type="match status" value="1"/>
</dbReference>
<comment type="subunit">
    <text evidence="4 9">The basal body constitutes a major portion of the flagellar organelle and consists of four rings (L,P,S, and M) mounted on a central rod.</text>
</comment>
<dbReference type="HAMAP" id="MF_00415">
    <property type="entry name" value="FlgH"/>
    <property type="match status" value="1"/>
</dbReference>
<comment type="caution">
    <text evidence="11">The sequence shown here is derived from an EMBL/GenBank/DDBJ whole genome shotgun (WGS) entry which is preliminary data.</text>
</comment>
<evidence type="ECO:0000256" key="8">
    <source>
        <dbReference type="ARBA" id="ARBA00023237"/>
    </source>
</evidence>
<dbReference type="GO" id="GO:0071973">
    <property type="term" value="P:bacterial-type flagellum-dependent cell motility"/>
    <property type="evidence" value="ECO:0007669"/>
    <property type="project" value="InterPro"/>
</dbReference>
<feature type="region of interest" description="Disordered" evidence="10">
    <location>
        <begin position="33"/>
        <end position="52"/>
    </location>
</feature>
<proteinExistence type="inferred from homology"/>
<dbReference type="GO" id="GO:0009279">
    <property type="term" value="C:cell outer membrane"/>
    <property type="evidence" value="ECO:0007669"/>
    <property type="project" value="UniProtKB-SubCell"/>
</dbReference>
<comment type="similarity">
    <text evidence="3 9">Belongs to the FlgH family.</text>
</comment>
<dbReference type="GO" id="GO:0003774">
    <property type="term" value="F:cytoskeletal motor activity"/>
    <property type="evidence" value="ECO:0007669"/>
    <property type="project" value="InterPro"/>
</dbReference>
<evidence type="ECO:0000256" key="4">
    <source>
        <dbReference type="ARBA" id="ARBA00011439"/>
    </source>
</evidence>
<dbReference type="InterPro" id="IPR000527">
    <property type="entry name" value="Flag_Lring"/>
</dbReference>
<keyword evidence="8 9" id="KW-0998">Cell outer membrane</keyword>
<gene>
    <name evidence="9" type="primary">flgH</name>
    <name evidence="11" type="ORF">BWK72_15395</name>
</gene>
<accession>A0A1W9KRU2</accession>
<evidence type="ECO:0000256" key="9">
    <source>
        <dbReference type="HAMAP-Rule" id="MF_00415"/>
    </source>
</evidence>
<evidence type="ECO:0000313" key="12">
    <source>
        <dbReference type="Proteomes" id="UP000192505"/>
    </source>
</evidence>
<keyword evidence="11" id="KW-0282">Flagellum</keyword>
<evidence type="ECO:0000256" key="6">
    <source>
        <dbReference type="ARBA" id="ARBA00023136"/>
    </source>
</evidence>
<dbReference type="Proteomes" id="UP000192505">
    <property type="component" value="Unassembled WGS sequence"/>
</dbReference>
<sequence length="225" mass="23667">MLALTCVLALLATGCASLPGQINVDFPPVEPAQPMASARPDTGPATGSLFQKASYRPGFEDPRARLVGDMVTIQIQEKVEATQESSSSANRNSNMSASVSAMPLLSAADLARLKTGIGAESSSDFSGDGATASNNEFSGTITTTVVEVLPNGHLKVAGDKQIGVNQSVDVMRFTGTIDPRLIKPGNTINSTQVANVRVESRGRGAQAEAQTVGWLMRFFFSFLPF</sequence>
<keyword evidence="11" id="KW-0966">Cell projection</keyword>
<dbReference type="GO" id="GO:0009427">
    <property type="term" value="C:bacterial-type flagellum basal body, distal rod, L ring"/>
    <property type="evidence" value="ECO:0007669"/>
    <property type="project" value="InterPro"/>
</dbReference>
<reference evidence="11 12" key="1">
    <citation type="submission" date="2017-01" db="EMBL/GenBank/DDBJ databases">
        <title>Novel large sulfur bacteria in the metagenomes of groundwater-fed chemosynthetic microbial mats in the Lake Huron basin.</title>
        <authorList>
            <person name="Sharrar A.M."/>
            <person name="Flood B.E."/>
            <person name="Bailey J.V."/>
            <person name="Jones D.S."/>
            <person name="Biddanda B."/>
            <person name="Ruberg S.A."/>
            <person name="Marcus D.N."/>
            <person name="Dick G.J."/>
        </authorList>
    </citation>
    <scope>NUCLEOTIDE SEQUENCE [LARGE SCALE GENOMIC DNA]</scope>
    <source>
        <strain evidence="11">A7</strain>
    </source>
</reference>
<keyword evidence="7 9" id="KW-0975">Bacterial flagellum</keyword>
<evidence type="ECO:0000256" key="7">
    <source>
        <dbReference type="ARBA" id="ARBA00023143"/>
    </source>
</evidence>
<evidence type="ECO:0000256" key="5">
    <source>
        <dbReference type="ARBA" id="ARBA00022729"/>
    </source>
</evidence>
<organism evidence="11 12">
    <name type="scientific">Rhodoferax ferrireducens</name>
    <dbReference type="NCBI Taxonomy" id="192843"/>
    <lineage>
        <taxon>Bacteria</taxon>
        <taxon>Pseudomonadati</taxon>
        <taxon>Pseudomonadota</taxon>
        <taxon>Betaproteobacteria</taxon>
        <taxon>Burkholderiales</taxon>
        <taxon>Comamonadaceae</taxon>
        <taxon>Rhodoferax</taxon>
    </lineage>
</organism>
<comment type="subcellular location">
    <subcellularLocation>
        <location evidence="9">Cell outer membrane</location>
    </subcellularLocation>
    <subcellularLocation>
        <location evidence="9">Bacterial flagellum basal body</location>
    </subcellularLocation>
    <subcellularLocation>
        <location evidence="2">Membrane</location>
    </subcellularLocation>
</comment>
<name>A0A1W9KRU2_9BURK</name>
<keyword evidence="11" id="KW-0969">Cilium</keyword>
<dbReference type="PANTHER" id="PTHR34933:SF3">
    <property type="entry name" value="FLAGELLAR L-RING PROTEIN"/>
    <property type="match status" value="1"/>
</dbReference>
<evidence type="ECO:0000313" key="11">
    <source>
        <dbReference type="EMBL" id="OQW86957.1"/>
    </source>
</evidence>
<keyword evidence="6 9" id="KW-0472">Membrane</keyword>
<evidence type="ECO:0000256" key="1">
    <source>
        <dbReference type="ARBA" id="ARBA00002591"/>
    </source>
</evidence>
<evidence type="ECO:0000256" key="2">
    <source>
        <dbReference type="ARBA" id="ARBA00004370"/>
    </source>
</evidence>
<comment type="function">
    <text evidence="1 9">Assembles around the rod to form the L-ring and probably protects the motor/basal body from shearing forces during rotation.</text>
</comment>
<evidence type="ECO:0000256" key="3">
    <source>
        <dbReference type="ARBA" id="ARBA00006929"/>
    </source>
</evidence>
<protein>
    <recommendedName>
        <fullName evidence="9">Flagellar L-ring protein</fullName>
    </recommendedName>
    <alternativeName>
        <fullName evidence="9">Basal body L-ring protein</fullName>
    </alternativeName>
</protein>
<keyword evidence="5" id="KW-0732">Signal</keyword>
<dbReference type="AlphaFoldDB" id="A0A1W9KRU2"/>
<evidence type="ECO:0000256" key="10">
    <source>
        <dbReference type="SAM" id="MobiDB-lite"/>
    </source>
</evidence>
<dbReference type="PRINTS" id="PR01008">
    <property type="entry name" value="FLGLRINGFLGH"/>
</dbReference>